<accession>A0ACC0W6S3</accession>
<reference evidence="1 2" key="1">
    <citation type="journal article" date="2022" name="bioRxiv">
        <title>The genome of the oomycete Peronosclerospora sorghi, a cosmopolitan pathogen of maize and sorghum, is inflated with dispersed pseudogenes.</title>
        <authorList>
            <person name="Fletcher K."/>
            <person name="Martin F."/>
            <person name="Isakeit T."/>
            <person name="Cavanaugh K."/>
            <person name="Magill C."/>
            <person name="Michelmore R."/>
        </authorList>
    </citation>
    <scope>NUCLEOTIDE SEQUENCE [LARGE SCALE GENOMIC DNA]</scope>
    <source>
        <strain evidence="1">P6</strain>
    </source>
</reference>
<comment type="caution">
    <text evidence="1">The sequence shown here is derived from an EMBL/GenBank/DDBJ whole genome shotgun (WGS) entry which is preliminary data.</text>
</comment>
<sequence>MECDKASAQSDSNVRFVPIRHVSSHEMDTRDQLPHVLRYLKDLEPLLDLPDRCYPSDPHLFHRDQASPDDLRINLISATSYRVWGQNLCECHVLGLLTKVGASSSTNRLSLTISVVA</sequence>
<dbReference type="EMBL" id="CM047583">
    <property type="protein sequence ID" value="KAI9913820.1"/>
    <property type="molecule type" value="Genomic_DNA"/>
</dbReference>
<evidence type="ECO:0000313" key="2">
    <source>
        <dbReference type="Proteomes" id="UP001163321"/>
    </source>
</evidence>
<keyword evidence="2" id="KW-1185">Reference proteome</keyword>
<gene>
    <name evidence="1" type="ORF">PsorP6_004896</name>
</gene>
<organism evidence="1 2">
    <name type="scientific">Peronosclerospora sorghi</name>
    <dbReference type="NCBI Taxonomy" id="230839"/>
    <lineage>
        <taxon>Eukaryota</taxon>
        <taxon>Sar</taxon>
        <taxon>Stramenopiles</taxon>
        <taxon>Oomycota</taxon>
        <taxon>Peronosporomycetes</taxon>
        <taxon>Peronosporales</taxon>
        <taxon>Peronosporaceae</taxon>
        <taxon>Peronosclerospora</taxon>
    </lineage>
</organism>
<protein>
    <submittedName>
        <fullName evidence="1">Uncharacterized protein</fullName>
    </submittedName>
</protein>
<name>A0ACC0W6S3_9STRA</name>
<dbReference type="Proteomes" id="UP001163321">
    <property type="component" value="Chromosome 4"/>
</dbReference>
<evidence type="ECO:0000313" key="1">
    <source>
        <dbReference type="EMBL" id="KAI9913820.1"/>
    </source>
</evidence>
<proteinExistence type="predicted"/>